<dbReference type="PANTHER" id="PTHR43685:SF2">
    <property type="entry name" value="GLYCOSYLTRANSFERASE 2-LIKE DOMAIN-CONTAINING PROTEIN"/>
    <property type="match status" value="1"/>
</dbReference>
<dbReference type="InterPro" id="IPR001173">
    <property type="entry name" value="Glyco_trans_2-like"/>
</dbReference>
<reference evidence="2 3" key="1">
    <citation type="journal article" date="2016" name="Nat. Commun.">
        <title>Thousands of microbial genomes shed light on interconnected biogeochemical processes in an aquifer system.</title>
        <authorList>
            <person name="Anantharaman K."/>
            <person name="Brown C.T."/>
            <person name="Hug L.A."/>
            <person name="Sharon I."/>
            <person name="Castelle C.J."/>
            <person name="Probst A.J."/>
            <person name="Thomas B.C."/>
            <person name="Singh A."/>
            <person name="Wilkins M.J."/>
            <person name="Karaoz U."/>
            <person name="Brodie E.L."/>
            <person name="Williams K.H."/>
            <person name="Hubbard S.S."/>
            <person name="Banfield J.F."/>
        </authorList>
    </citation>
    <scope>NUCLEOTIDE SEQUENCE [LARGE SCALE GENOMIC DNA]</scope>
</reference>
<organism evidence="2 3">
    <name type="scientific">Candidatus Nealsonbacteria bacterium RBG_13_42_11</name>
    <dbReference type="NCBI Taxonomy" id="1801663"/>
    <lineage>
        <taxon>Bacteria</taxon>
        <taxon>Candidatus Nealsoniibacteriota</taxon>
    </lineage>
</organism>
<dbReference type="Proteomes" id="UP000176755">
    <property type="component" value="Unassembled WGS sequence"/>
</dbReference>
<accession>A0A1G2DZ98</accession>
<protein>
    <recommendedName>
        <fullName evidence="1">Glycosyltransferase 2-like domain-containing protein</fullName>
    </recommendedName>
</protein>
<dbReference type="EMBL" id="MHLY01000004">
    <property type="protein sequence ID" value="OGZ18934.1"/>
    <property type="molecule type" value="Genomic_DNA"/>
</dbReference>
<evidence type="ECO:0000313" key="2">
    <source>
        <dbReference type="EMBL" id="OGZ18934.1"/>
    </source>
</evidence>
<dbReference type="CDD" id="cd00761">
    <property type="entry name" value="Glyco_tranf_GTA_type"/>
    <property type="match status" value="1"/>
</dbReference>
<dbReference type="SUPFAM" id="SSF53448">
    <property type="entry name" value="Nucleotide-diphospho-sugar transferases"/>
    <property type="match status" value="1"/>
</dbReference>
<gene>
    <name evidence="2" type="ORF">A2175_02270</name>
</gene>
<dbReference type="InterPro" id="IPR050834">
    <property type="entry name" value="Glycosyltransf_2"/>
</dbReference>
<sequence>MKISVVVPTYNRSKDLNDCLDSIISQEYLPVEVLVIDSGKDIQTENLIKEKESNFKKKGVILKYIKNNKENSLTVARNMGIENSTGEIVSFLDDDIVLIKDYYKETVKFFEENPKAFGMTGRTTSDLKGENKFKFFVAQILGRLFFLGFNEKNKWRVLPSLGVTSSLDNKIINCQWLSGASVYKKEIFKDFRYDEKLKKYSWGEDTDFSHRVFKKYPQSLFLNPKVRYIHNLSVTGRIPRKEISYMEEVYCLYLFYKIIPQTFLNRIIYIWGRLGRIIFKIIKLQFREIIFSFMAYFICLKHLKEIKNGDLDFFNKTLL</sequence>
<comment type="caution">
    <text evidence="2">The sequence shown here is derived from an EMBL/GenBank/DDBJ whole genome shotgun (WGS) entry which is preliminary data.</text>
</comment>
<dbReference type="STRING" id="1801663.A2175_02270"/>
<dbReference type="Gene3D" id="3.90.550.10">
    <property type="entry name" value="Spore Coat Polysaccharide Biosynthesis Protein SpsA, Chain A"/>
    <property type="match status" value="1"/>
</dbReference>
<evidence type="ECO:0000259" key="1">
    <source>
        <dbReference type="Pfam" id="PF00535"/>
    </source>
</evidence>
<dbReference type="PANTHER" id="PTHR43685">
    <property type="entry name" value="GLYCOSYLTRANSFERASE"/>
    <property type="match status" value="1"/>
</dbReference>
<proteinExistence type="predicted"/>
<name>A0A1G2DZ98_9BACT</name>
<evidence type="ECO:0000313" key="3">
    <source>
        <dbReference type="Proteomes" id="UP000176755"/>
    </source>
</evidence>
<dbReference type="AlphaFoldDB" id="A0A1G2DZ98"/>
<feature type="domain" description="Glycosyltransferase 2-like" evidence="1">
    <location>
        <begin position="4"/>
        <end position="126"/>
    </location>
</feature>
<dbReference type="Pfam" id="PF00535">
    <property type="entry name" value="Glycos_transf_2"/>
    <property type="match status" value="1"/>
</dbReference>
<dbReference type="InterPro" id="IPR029044">
    <property type="entry name" value="Nucleotide-diphossugar_trans"/>
</dbReference>